<reference evidence="1" key="1">
    <citation type="submission" date="2022-03" db="EMBL/GenBank/DDBJ databases">
        <title>Genomic Encyclopedia of Type Strains, Phase III (KMG-III): the genomes of soil and plant-associated and newly described type strains.</title>
        <authorList>
            <person name="Whitman W."/>
        </authorList>
    </citation>
    <scope>NUCLEOTIDE SEQUENCE</scope>
    <source>
        <strain evidence="1">ANL 6-2</strain>
    </source>
</reference>
<keyword evidence="2" id="KW-1185">Reference proteome</keyword>
<comment type="caution">
    <text evidence="1">The sequence shown here is derived from an EMBL/GenBank/DDBJ whole genome shotgun (WGS) entry which is preliminary data.</text>
</comment>
<proteinExistence type="predicted"/>
<dbReference type="RefSeq" id="WP_253478946.1">
    <property type="nucleotide sequence ID" value="NZ_JALJXV010000006.1"/>
</dbReference>
<organism evidence="1 2">
    <name type="scientific">Natronocella acetinitrilica</name>
    <dbReference type="NCBI Taxonomy" id="414046"/>
    <lineage>
        <taxon>Bacteria</taxon>
        <taxon>Pseudomonadati</taxon>
        <taxon>Pseudomonadota</taxon>
        <taxon>Gammaproteobacteria</taxon>
        <taxon>Chromatiales</taxon>
        <taxon>Ectothiorhodospiraceae</taxon>
        <taxon>Natronocella</taxon>
    </lineage>
</organism>
<dbReference type="Gene3D" id="3.40.50.1820">
    <property type="entry name" value="alpha/beta hydrolase"/>
    <property type="match status" value="1"/>
</dbReference>
<gene>
    <name evidence="1" type="ORF">J2T57_002616</name>
</gene>
<dbReference type="SUPFAM" id="SSF53474">
    <property type="entry name" value="alpha/beta-Hydrolases"/>
    <property type="match status" value="1"/>
</dbReference>
<evidence type="ECO:0000313" key="1">
    <source>
        <dbReference type="EMBL" id="MCP1675466.1"/>
    </source>
</evidence>
<dbReference type="EMBL" id="JALJXV010000006">
    <property type="protein sequence ID" value="MCP1675466.1"/>
    <property type="molecule type" value="Genomic_DNA"/>
</dbReference>
<dbReference type="Proteomes" id="UP001205843">
    <property type="component" value="Unassembled WGS sequence"/>
</dbReference>
<sequence length="203" mass="22353">MSVPVVLIPGIRAWHRGERQLGGLRDALRWHGLDAHIAGYSILLPLSNRTAINTVMAVVDALGGPVDLVGFSNGGVTAIQVAELGAPVRNLHLISVPLNGRHEIPGQVQKATVYHDRSDRAITAGRCYGAVTRLAPWRWRRPHLYWRADMGRHGYQGDDPRVRNVELRGVGHAWYDHADKVSRIASRIARQHAATTQPLEATA</sequence>
<protein>
    <recommendedName>
        <fullName evidence="3">Alpha/beta hydrolase</fullName>
    </recommendedName>
</protein>
<name>A0AAE3G467_9GAMM</name>
<evidence type="ECO:0008006" key="3">
    <source>
        <dbReference type="Google" id="ProtNLM"/>
    </source>
</evidence>
<dbReference type="AlphaFoldDB" id="A0AAE3G467"/>
<evidence type="ECO:0000313" key="2">
    <source>
        <dbReference type="Proteomes" id="UP001205843"/>
    </source>
</evidence>
<accession>A0AAE3G467</accession>
<dbReference type="InterPro" id="IPR029058">
    <property type="entry name" value="AB_hydrolase_fold"/>
</dbReference>